<dbReference type="InterPro" id="IPR008709">
    <property type="entry name" value="Neurochondrin"/>
</dbReference>
<dbReference type="InterPro" id="IPR016024">
    <property type="entry name" value="ARM-type_fold"/>
</dbReference>
<dbReference type="PANTHER" id="PTHR13109:SF7">
    <property type="entry name" value="NEUROCHONDRIN"/>
    <property type="match status" value="1"/>
</dbReference>
<keyword evidence="2" id="KW-1185">Reference proteome</keyword>
<dbReference type="SUPFAM" id="SSF48371">
    <property type="entry name" value="ARM repeat"/>
    <property type="match status" value="1"/>
</dbReference>
<dbReference type="PANTHER" id="PTHR13109">
    <property type="entry name" value="NEUROCHONDRIN"/>
    <property type="match status" value="1"/>
</dbReference>
<reference evidence="1 2" key="1">
    <citation type="submission" date="2024-01" db="EMBL/GenBank/DDBJ databases">
        <title>Genome assemblies of Stephania.</title>
        <authorList>
            <person name="Yang L."/>
        </authorList>
    </citation>
    <scope>NUCLEOTIDE SEQUENCE [LARGE SCALE GENOMIC DNA]</scope>
    <source>
        <strain evidence="1">JXDWG</strain>
        <tissue evidence="1">Leaf</tissue>
    </source>
</reference>
<evidence type="ECO:0000313" key="1">
    <source>
        <dbReference type="EMBL" id="KAK9100451.1"/>
    </source>
</evidence>
<sequence length="634" mass="69586">MAQSPGLDDCLKLLKGERDEQRLAGLLLATKFCNGDDHASIRRVYEAVGARFLDRLLRTGMGEGAVGGKGGEDRDAYLQLSVALLAAICRVPDIASSKEMVSRVPLILEVMCKRSHGSHPSVIEESYEFLFLVVVASEEGQQTFYEAGGISMLASNMPSLSDGSHSMELAMKLVQLILSKESLGNIYSEYSSELTSIVSTIARQFALLHNALKFEALHLLFAILSSKYAVPLHDALRLMSDGNWAAYIRTGVVDILQNRVSATDKFTALVLAESLTSTLGETWLIDERNLPDEKSPFPVERCLLLLLESSRVEVAVLLNELAYLKYEAASSSSSTPEAIPLKQRNLAITFSLIERIIKLVSNLSDTKGDSIGERTIIKVITGLNETVDVVLEFLKDAKDHGQKKGDDLLASVRLIGSYLAEAPFACKEKVLNLLEYMLSVEGDDESSPFYSICFLLPMLCQITMEVGGCKALALSGGHKSVLQFLVKAIGMNSSVEDSSTIFLACDTIMNFLLKRLEIQARLDRSDAVQLLRALAYWTANIHDPSMITMASTICSLIFDSTSERDLLSHPEFGLDLLNKLSQLIATSLATSGQDEMSDEARESIDLRQIISEGLARWADRFPHVKQTVGRVQAL</sequence>
<dbReference type="Pfam" id="PF05536">
    <property type="entry name" value="Neurochondrin"/>
    <property type="match status" value="1"/>
</dbReference>
<dbReference type="Proteomes" id="UP001419268">
    <property type="component" value="Unassembled WGS sequence"/>
</dbReference>
<evidence type="ECO:0008006" key="3">
    <source>
        <dbReference type="Google" id="ProtNLM"/>
    </source>
</evidence>
<evidence type="ECO:0000313" key="2">
    <source>
        <dbReference type="Proteomes" id="UP001419268"/>
    </source>
</evidence>
<accession>A0AAP0EWL0</accession>
<dbReference type="AlphaFoldDB" id="A0AAP0EWL0"/>
<name>A0AAP0EWL0_9MAGN</name>
<protein>
    <recommendedName>
        <fullName evidence="3">Neurochondrin</fullName>
    </recommendedName>
</protein>
<comment type="caution">
    <text evidence="1">The sequence shown here is derived from an EMBL/GenBank/DDBJ whole genome shotgun (WGS) entry which is preliminary data.</text>
</comment>
<proteinExistence type="predicted"/>
<organism evidence="1 2">
    <name type="scientific">Stephania cephalantha</name>
    <dbReference type="NCBI Taxonomy" id="152367"/>
    <lineage>
        <taxon>Eukaryota</taxon>
        <taxon>Viridiplantae</taxon>
        <taxon>Streptophyta</taxon>
        <taxon>Embryophyta</taxon>
        <taxon>Tracheophyta</taxon>
        <taxon>Spermatophyta</taxon>
        <taxon>Magnoliopsida</taxon>
        <taxon>Ranunculales</taxon>
        <taxon>Menispermaceae</taxon>
        <taxon>Menispermoideae</taxon>
        <taxon>Cissampelideae</taxon>
        <taxon>Stephania</taxon>
    </lineage>
</organism>
<gene>
    <name evidence="1" type="ORF">Scep_023881</name>
</gene>
<dbReference type="EMBL" id="JBBNAG010000010">
    <property type="protein sequence ID" value="KAK9100451.1"/>
    <property type="molecule type" value="Genomic_DNA"/>
</dbReference>